<accession>A0ABR3K9X1</accession>
<feature type="non-terminal residue" evidence="2">
    <location>
        <position position="1"/>
    </location>
</feature>
<keyword evidence="3" id="KW-1185">Reference proteome</keyword>
<evidence type="ECO:0000313" key="2">
    <source>
        <dbReference type="EMBL" id="KAL1230944.1"/>
    </source>
</evidence>
<sequence length="49" mass="5712">CELELLDLTLRAEIYPFVSNMMMFKSCCLIVDYIYIMAGGMIFTLFQGY</sequence>
<name>A0ABR3K9X1_TRISP</name>
<dbReference type="EMBL" id="JBEUSY010000466">
    <property type="protein sequence ID" value="KAL1230945.1"/>
    <property type="molecule type" value="Genomic_DNA"/>
</dbReference>
<feature type="transmembrane region" description="Helical" evidence="1">
    <location>
        <begin position="23"/>
        <end position="46"/>
    </location>
</feature>
<protein>
    <submittedName>
        <fullName evidence="2">DNA polymerase delta catalytic subunit</fullName>
    </submittedName>
</protein>
<reference evidence="2 3" key="2">
    <citation type="submission" date="2024-07" db="EMBL/GenBank/DDBJ databases">
        <title>Enhanced genomic and transcriptomic resources for Trichinella pseudospiralis and T. spiralis underpin the discovery of pronounced molecular differences between stages and species.</title>
        <authorList>
            <person name="Pasi K.K."/>
            <person name="La Rosa G."/>
            <person name="Gomez-Morales M.A."/>
            <person name="Tosini F."/>
            <person name="Sumanam S."/>
            <person name="Young N.D."/>
            <person name="Chang B.C."/>
            <person name="Robin G.B."/>
        </authorList>
    </citation>
    <scope>NUCLEOTIDE SEQUENCE [LARGE SCALE GENOMIC DNA]</scope>
    <source>
        <strain evidence="2">ISS534</strain>
    </source>
</reference>
<dbReference type="EMBL" id="JBEUSY010000466">
    <property type="protein sequence ID" value="KAL1230944.1"/>
    <property type="molecule type" value="Genomic_DNA"/>
</dbReference>
<comment type="caution">
    <text evidence="2">The sequence shown here is derived from an EMBL/GenBank/DDBJ whole genome shotgun (WGS) entry which is preliminary data.</text>
</comment>
<organism evidence="2 3">
    <name type="scientific">Trichinella spiralis</name>
    <name type="common">Trichina worm</name>
    <dbReference type="NCBI Taxonomy" id="6334"/>
    <lineage>
        <taxon>Eukaryota</taxon>
        <taxon>Metazoa</taxon>
        <taxon>Ecdysozoa</taxon>
        <taxon>Nematoda</taxon>
        <taxon>Enoplea</taxon>
        <taxon>Dorylaimia</taxon>
        <taxon>Trichinellida</taxon>
        <taxon>Trichinellidae</taxon>
        <taxon>Trichinella</taxon>
    </lineage>
</organism>
<dbReference type="Proteomes" id="UP001558632">
    <property type="component" value="Unassembled WGS sequence"/>
</dbReference>
<evidence type="ECO:0000256" key="1">
    <source>
        <dbReference type="SAM" id="Phobius"/>
    </source>
</evidence>
<reference evidence="2" key="1">
    <citation type="submission" date="2024-06" db="EMBL/GenBank/DDBJ databases">
        <authorList>
            <person name="Korhonen P.K."/>
            <person name="La Rosa G."/>
            <person name="Gomez-Morales M.A."/>
            <person name="Tosini F."/>
            <person name="Sumanam S."/>
            <person name="Young N.D."/>
            <person name="Chang B.C."/>
            <person name="Gasser R.B."/>
        </authorList>
    </citation>
    <scope>NUCLEOTIDE SEQUENCE</scope>
    <source>
        <strain evidence="2">ISS534</strain>
    </source>
</reference>
<gene>
    <name evidence="2" type="ORF">TSPI_01103</name>
</gene>
<evidence type="ECO:0000313" key="3">
    <source>
        <dbReference type="Proteomes" id="UP001558632"/>
    </source>
</evidence>
<dbReference type="EMBL" id="JBEUSY010000466">
    <property type="protein sequence ID" value="KAL1230943.1"/>
    <property type="molecule type" value="Genomic_DNA"/>
</dbReference>
<proteinExistence type="predicted"/>
<keyword evidence="1" id="KW-1133">Transmembrane helix</keyword>
<keyword evidence="1" id="KW-0472">Membrane</keyword>
<keyword evidence="1" id="KW-0812">Transmembrane</keyword>